<keyword evidence="5" id="KW-0560">Oxidoreductase</keyword>
<dbReference type="PANTHER" id="PTHR46206:SF2">
    <property type="entry name" value="CYTOCHROME P450 MONOOXYGENASE AUSG-RELATED"/>
    <property type="match status" value="1"/>
</dbReference>
<dbReference type="CDD" id="cd11040">
    <property type="entry name" value="CYP7_CYP8-like"/>
    <property type="match status" value="1"/>
</dbReference>
<dbReference type="CDD" id="cd11041">
    <property type="entry name" value="CYP503A1-like"/>
    <property type="match status" value="1"/>
</dbReference>
<evidence type="ECO:0000256" key="4">
    <source>
        <dbReference type="ARBA" id="ARBA00022723"/>
    </source>
</evidence>
<keyword evidence="3 8" id="KW-0349">Heme</keyword>
<evidence type="ECO:0000313" key="11">
    <source>
        <dbReference type="Proteomes" id="UP000295703"/>
    </source>
</evidence>
<keyword evidence="4 8" id="KW-0479">Metal-binding</keyword>
<dbReference type="Gene3D" id="1.10.630.10">
    <property type="entry name" value="Cytochrome P450"/>
    <property type="match status" value="2"/>
</dbReference>
<accession>A0A4R8PUM6</accession>
<feature type="binding site" description="axial binding residue" evidence="8">
    <location>
        <position position="897"/>
    </location>
    <ligand>
        <name>heme</name>
        <dbReference type="ChEBI" id="CHEBI:30413"/>
    </ligand>
    <ligandPart>
        <name>Fe</name>
        <dbReference type="ChEBI" id="CHEBI:18248"/>
    </ligandPart>
</feature>
<dbReference type="STRING" id="5466.A0A4R8PUM6"/>
<name>A0A4R8PUM6_COLTR</name>
<comment type="cofactor">
    <cofactor evidence="1 8">
        <name>heme</name>
        <dbReference type="ChEBI" id="CHEBI:30413"/>
    </cofactor>
</comment>
<evidence type="ECO:0000256" key="6">
    <source>
        <dbReference type="ARBA" id="ARBA00023004"/>
    </source>
</evidence>
<evidence type="ECO:0000256" key="1">
    <source>
        <dbReference type="ARBA" id="ARBA00001971"/>
    </source>
</evidence>
<keyword evidence="7" id="KW-0503">Monooxygenase</keyword>
<evidence type="ECO:0000256" key="7">
    <source>
        <dbReference type="ARBA" id="ARBA00023033"/>
    </source>
</evidence>
<reference evidence="10 11" key="1">
    <citation type="submission" date="2018-12" db="EMBL/GenBank/DDBJ databases">
        <title>Genome sequence and assembly of Colletotrichum trifolii.</title>
        <authorList>
            <person name="Gan P."/>
            <person name="Shirasu K."/>
        </authorList>
    </citation>
    <scope>NUCLEOTIDE SEQUENCE [LARGE SCALE GENOMIC DNA]</scope>
    <source>
        <strain evidence="10 11">543-2</strain>
    </source>
</reference>
<keyword evidence="9" id="KW-1133">Transmembrane helix</keyword>
<dbReference type="GO" id="GO:0020037">
    <property type="term" value="F:heme binding"/>
    <property type="evidence" value="ECO:0007669"/>
    <property type="project" value="InterPro"/>
</dbReference>
<dbReference type="PANTHER" id="PTHR46206">
    <property type="entry name" value="CYTOCHROME P450"/>
    <property type="match status" value="1"/>
</dbReference>
<evidence type="ECO:0000256" key="8">
    <source>
        <dbReference type="PIRSR" id="PIRSR602403-1"/>
    </source>
</evidence>
<keyword evidence="6 8" id="KW-0408">Iron</keyword>
<gene>
    <name evidence="10" type="primary">P450-1-2</name>
    <name evidence="10" type="ORF">CTRI78_v011938</name>
</gene>
<dbReference type="PROSITE" id="PS00086">
    <property type="entry name" value="CYTOCHROME_P450"/>
    <property type="match status" value="2"/>
</dbReference>
<evidence type="ECO:0000256" key="2">
    <source>
        <dbReference type="ARBA" id="ARBA00010617"/>
    </source>
</evidence>
<evidence type="ECO:0000256" key="9">
    <source>
        <dbReference type="SAM" id="Phobius"/>
    </source>
</evidence>
<comment type="similarity">
    <text evidence="2">Belongs to the cytochrome P450 family.</text>
</comment>
<dbReference type="InterPro" id="IPR017972">
    <property type="entry name" value="Cyt_P450_CS"/>
</dbReference>
<organism evidence="10 11">
    <name type="scientific">Colletotrichum trifolii</name>
    <dbReference type="NCBI Taxonomy" id="5466"/>
    <lineage>
        <taxon>Eukaryota</taxon>
        <taxon>Fungi</taxon>
        <taxon>Dikarya</taxon>
        <taxon>Ascomycota</taxon>
        <taxon>Pezizomycotina</taxon>
        <taxon>Sordariomycetes</taxon>
        <taxon>Hypocreomycetidae</taxon>
        <taxon>Glomerellales</taxon>
        <taxon>Glomerellaceae</taxon>
        <taxon>Colletotrichum</taxon>
        <taxon>Colletotrichum orbiculare species complex</taxon>
    </lineage>
</organism>
<dbReference type="GO" id="GO:0016705">
    <property type="term" value="F:oxidoreductase activity, acting on paired donors, with incorporation or reduction of molecular oxygen"/>
    <property type="evidence" value="ECO:0007669"/>
    <property type="project" value="InterPro"/>
</dbReference>
<evidence type="ECO:0000256" key="5">
    <source>
        <dbReference type="ARBA" id="ARBA00023002"/>
    </source>
</evidence>
<dbReference type="Proteomes" id="UP000295703">
    <property type="component" value="Unassembled WGS sequence"/>
</dbReference>
<dbReference type="GO" id="GO:0005506">
    <property type="term" value="F:iron ion binding"/>
    <property type="evidence" value="ECO:0007669"/>
    <property type="project" value="InterPro"/>
</dbReference>
<evidence type="ECO:0000256" key="3">
    <source>
        <dbReference type="ARBA" id="ARBA00022617"/>
    </source>
</evidence>
<comment type="caution">
    <text evidence="10">The sequence shown here is derived from an EMBL/GenBank/DDBJ whole genome shotgun (WGS) entry which is preliminary data.</text>
</comment>
<proteinExistence type="inferred from homology"/>
<dbReference type="Pfam" id="PF00067">
    <property type="entry name" value="p450"/>
    <property type="match status" value="2"/>
</dbReference>
<dbReference type="InterPro" id="IPR002403">
    <property type="entry name" value="Cyt_P450_E_grp-IV"/>
</dbReference>
<sequence length="967" mass="107837">MELLLDLVLQHRVSGLAIAVLCLLFISSILHTKRDEKIPLINPPKWFEPTSTRVKLAFALNARKWLTKGVETGKPFRLMTDIGELTVLPSKFARELRADPRLDFAAVINRTFHAKFPGFEGFREGTPDAHRTRDVVRRHLTNCPDEVTASVSEECLAALQDVLTESTGKCSDLLSARPMNLTKSPSDWHEINLREHVLQVVARMSSHVFLGSEGARNKAWLKITMDYTTNAYIAAMLLRMWPEALRPFVHWVMPQCRTLRKQVAEARQIVTNIIDRRRQQKAAAEAENRPQPVFNDVIEWFAQDGKEEGSDYDPVVGQLILMQAAIHTTTDLLTQAMLDIALNPDMTDPLRREVAESVRQHGWSKSSLAEMHLVDAAVKESQRLKPIARTSMHRLVLDDVLLSDGTLVPKHAIIGISVDQMWSANLYENPDVWNPHRFLRTSRTGAAAAAADSKDASLTSSSPEHLAWGYGKHACAGRFFVAQEVKVALSHLLLHYEWKLAPSSGKTKPLEIGLTLAADPMAKVMKIYVLLSPSNVQAAFRNRNLTSERFNVQAATGVVGLSARAKHLLEHSNLLQDFYRNMPLAMAPEPLRNMTMTALKTLSADLNELAAYSCGNGHEPLDLYGFLRDRLVLATTDGLYGNKTNPVRAEPGLVEDVWTFDEAMFTLFFNIAPKLTAPAGHKARGRLQEVLIAYFREHPDDLSFPADAAELTRMRARLLRRYGMTDVDVGNMEIGMIHAAVANTAPILFWMVVNIFSRPDVLANLRLEVEKLVEKTTDGTATLRASQLTDRNLCPYVAAVNREVMRLCDSVTGTRFVDEDVTLPDGTLLKAGALVHMPSAVAHRMADAWGPHDAEEFNPERSLGHIAENGNPNKVTFTEPSSQRRAFWPFGGGKHLCPGRHFAFAENVTFVSALAVGFEVQGLDVDTIPPCGYANLTGQSVPKPRQAARVTFRRRKGWENVTWRLIA</sequence>
<dbReference type="PRINTS" id="PR00465">
    <property type="entry name" value="EP450IV"/>
</dbReference>
<protein>
    <submittedName>
        <fullName evidence="10">Cytochrome P450 monooygenase 1</fullName>
    </submittedName>
</protein>
<evidence type="ECO:0000313" key="10">
    <source>
        <dbReference type="EMBL" id="TDZ29487.1"/>
    </source>
</evidence>
<keyword evidence="9" id="KW-0472">Membrane</keyword>
<dbReference type="EMBL" id="RYZW01000916">
    <property type="protein sequence ID" value="TDZ29487.1"/>
    <property type="molecule type" value="Genomic_DNA"/>
</dbReference>
<keyword evidence="9" id="KW-0812">Transmembrane</keyword>
<dbReference type="InterPro" id="IPR001128">
    <property type="entry name" value="Cyt_P450"/>
</dbReference>
<feature type="transmembrane region" description="Helical" evidence="9">
    <location>
        <begin position="12"/>
        <end position="30"/>
    </location>
</feature>
<dbReference type="GO" id="GO:0004497">
    <property type="term" value="F:monooxygenase activity"/>
    <property type="evidence" value="ECO:0007669"/>
    <property type="project" value="UniProtKB-KW"/>
</dbReference>
<dbReference type="InterPro" id="IPR036396">
    <property type="entry name" value="Cyt_P450_sf"/>
</dbReference>
<keyword evidence="11" id="KW-1185">Reference proteome</keyword>
<dbReference type="AlphaFoldDB" id="A0A4R8PUM6"/>
<dbReference type="SUPFAM" id="SSF48264">
    <property type="entry name" value="Cytochrome P450"/>
    <property type="match status" value="2"/>
</dbReference>